<dbReference type="InterPro" id="IPR036249">
    <property type="entry name" value="Thioredoxin-like_sf"/>
</dbReference>
<reference evidence="3 4" key="1">
    <citation type="submission" date="2019-01" db="EMBL/GenBank/DDBJ databases">
        <authorList>
            <person name="Ferrante I. M."/>
        </authorList>
    </citation>
    <scope>NUCLEOTIDE SEQUENCE [LARGE SCALE GENOMIC DNA]</scope>
    <source>
        <strain evidence="3 4">B856</strain>
    </source>
</reference>
<dbReference type="PROSITE" id="PS51352">
    <property type="entry name" value="THIOREDOXIN_2"/>
    <property type="match status" value="1"/>
</dbReference>
<dbReference type="InterPro" id="IPR013766">
    <property type="entry name" value="Thioredoxin_domain"/>
</dbReference>
<dbReference type="Proteomes" id="UP000291116">
    <property type="component" value="Unassembled WGS sequence"/>
</dbReference>
<evidence type="ECO:0000313" key="3">
    <source>
        <dbReference type="EMBL" id="VEU35322.1"/>
    </source>
</evidence>
<accession>A0A448YZV6</accession>
<feature type="domain" description="Thioredoxin" evidence="2">
    <location>
        <begin position="53"/>
        <end position="205"/>
    </location>
</feature>
<dbReference type="AlphaFoldDB" id="A0A448YZV6"/>
<keyword evidence="1" id="KW-0812">Transmembrane</keyword>
<evidence type="ECO:0000259" key="2">
    <source>
        <dbReference type="PROSITE" id="PS51352"/>
    </source>
</evidence>
<name>A0A448YZV6_9STRA</name>
<dbReference type="OrthoDB" id="72053at2759"/>
<proteinExistence type="predicted"/>
<dbReference type="GO" id="GO:0005783">
    <property type="term" value="C:endoplasmic reticulum"/>
    <property type="evidence" value="ECO:0007669"/>
    <property type="project" value="TreeGrafter"/>
</dbReference>
<organism evidence="3 4">
    <name type="scientific">Pseudo-nitzschia multistriata</name>
    <dbReference type="NCBI Taxonomy" id="183589"/>
    <lineage>
        <taxon>Eukaryota</taxon>
        <taxon>Sar</taxon>
        <taxon>Stramenopiles</taxon>
        <taxon>Ochrophyta</taxon>
        <taxon>Bacillariophyta</taxon>
        <taxon>Bacillariophyceae</taxon>
        <taxon>Bacillariophycidae</taxon>
        <taxon>Bacillariales</taxon>
        <taxon>Bacillariaceae</taxon>
        <taxon>Pseudo-nitzschia</taxon>
    </lineage>
</organism>
<dbReference type="GO" id="GO:0030134">
    <property type="term" value="C:COPII-coated ER to Golgi transport vesicle"/>
    <property type="evidence" value="ECO:0007669"/>
    <property type="project" value="TreeGrafter"/>
</dbReference>
<keyword evidence="1" id="KW-1133">Transmembrane helix</keyword>
<dbReference type="PRINTS" id="PR00421">
    <property type="entry name" value="THIOREDOXIN"/>
</dbReference>
<evidence type="ECO:0000313" key="4">
    <source>
        <dbReference type="Proteomes" id="UP000291116"/>
    </source>
</evidence>
<feature type="transmembrane region" description="Helical" evidence="1">
    <location>
        <begin position="392"/>
        <end position="413"/>
    </location>
</feature>
<evidence type="ECO:0000256" key="1">
    <source>
        <dbReference type="SAM" id="Phobius"/>
    </source>
</evidence>
<dbReference type="CDD" id="cd02961">
    <property type="entry name" value="PDI_a_family"/>
    <property type="match status" value="1"/>
</dbReference>
<dbReference type="EMBL" id="CAACVS010000056">
    <property type="protein sequence ID" value="VEU35322.1"/>
    <property type="molecule type" value="Genomic_DNA"/>
</dbReference>
<dbReference type="SUPFAM" id="SSF52833">
    <property type="entry name" value="Thioredoxin-like"/>
    <property type="match status" value="1"/>
</dbReference>
<keyword evidence="1" id="KW-0472">Membrane</keyword>
<dbReference type="InterPro" id="IPR012936">
    <property type="entry name" value="Erv_C"/>
</dbReference>
<dbReference type="Pfam" id="PF07970">
    <property type="entry name" value="COPIIcoated_ERV"/>
    <property type="match status" value="1"/>
</dbReference>
<dbReference type="Pfam" id="PF00085">
    <property type="entry name" value="Thioredoxin"/>
    <property type="match status" value="2"/>
</dbReference>
<sequence length="437" mass="49524">MDLRCDFVEVDVVSVLGINQNATKFVKKVPLDANGVLNTMAERNLDQKDIQDIALHDAAVTKSIEDLHVNGEDAIRLDSKTLGYALHENDLVFVDFFASWCSHCRVLAPTWETLAKVMLDANEESEEEGGDEYGEQELRTAEALDVPVVIAKVDCVEHDKLCREQNIQAYPTLRLFVNGKPFDSGDYEGHRTVLDMVQYLKLAENKLGKEKKLSADGLHSALERHLEMSVEERHWAEAFQRLQKRDQDVSWNPMEHPGCQISGSLLLNRVPGNFYIEAHSPFHNLAPHMTNCSHEIHYLSFEPTGVDLKEGDPLPPNFYKSNSPLNGNVYVTQKLHESYHHYIKLISTNGNKFQVLQSSQLASYPHDDTPEAKFILDLSPIAVSYEKISRKWYDYITSLMAIIGGTFTVVGFLDSGIRVATRKRIKLSHNNKPRTIY</sequence>
<dbReference type="PANTHER" id="PTHR10984">
    <property type="entry name" value="ENDOPLASMIC RETICULUM-GOLGI INTERMEDIATE COMPARTMENT PROTEIN"/>
    <property type="match status" value="1"/>
</dbReference>
<dbReference type="Gene3D" id="3.40.30.10">
    <property type="entry name" value="Glutaredoxin"/>
    <property type="match status" value="1"/>
</dbReference>
<gene>
    <name evidence="3" type="ORF">PSNMU_V1.4_AUG-EV-PASAV3_0020540</name>
</gene>
<protein>
    <recommendedName>
        <fullName evidence="2">Thioredoxin domain-containing protein</fullName>
    </recommendedName>
</protein>
<dbReference type="PANTHER" id="PTHR10984:SF37">
    <property type="entry name" value="PROTEIN DISULFIDE-ISOMERASE 5-3"/>
    <property type="match status" value="1"/>
</dbReference>
<dbReference type="InterPro" id="IPR045888">
    <property type="entry name" value="Erv"/>
</dbReference>
<keyword evidence="4" id="KW-1185">Reference proteome</keyword>